<feature type="domain" description="At1g61320/AtMIF1 LRR" evidence="2">
    <location>
        <begin position="97"/>
        <end position="363"/>
    </location>
</feature>
<dbReference type="Pfam" id="PF23622">
    <property type="entry name" value="LRR_At1g61320_AtMIF1"/>
    <property type="match status" value="1"/>
</dbReference>
<evidence type="ECO:0000313" key="3">
    <source>
        <dbReference type="EMBL" id="KAL1207143.1"/>
    </source>
</evidence>
<gene>
    <name evidence="3" type="ORF">V5N11_032746</name>
</gene>
<dbReference type="Proteomes" id="UP001558713">
    <property type="component" value="Unassembled WGS sequence"/>
</dbReference>
<dbReference type="InterPro" id="IPR001810">
    <property type="entry name" value="F-box_dom"/>
</dbReference>
<dbReference type="InterPro" id="IPR044997">
    <property type="entry name" value="F-box_plant"/>
</dbReference>
<dbReference type="InterPro" id="IPR055357">
    <property type="entry name" value="LRR_At1g61320_AtMIF1"/>
</dbReference>
<comment type="caution">
    <text evidence="3">The sequence shown here is derived from an EMBL/GenBank/DDBJ whole genome shotgun (WGS) entry which is preliminary data.</text>
</comment>
<dbReference type="Pfam" id="PF00646">
    <property type="entry name" value="F-box"/>
    <property type="match status" value="1"/>
</dbReference>
<dbReference type="AlphaFoldDB" id="A0ABD1AL45"/>
<evidence type="ECO:0000259" key="2">
    <source>
        <dbReference type="Pfam" id="PF23622"/>
    </source>
</evidence>
<evidence type="ECO:0000313" key="4">
    <source>
        <dbReference type="Proteomes" id="UP001558713"/>
    </source>
</evidence>
<dbReference type="SUPFAM" id="SSF52047">
    <property type="entry name" value="RNI-like"/>
    <property type="match status" value="1"/>
</dbReference>
<sequence>MADVPTPSDCLADQCGKTKRDSSEDLDLISSLPDVILQHILSLIPTKFAIRTTVLSKRWRHVWSHTPSLYFPRDLYRFRLKADSINKTLTCYKAPKIITFNLCSIYIDHLPYIDGWIEFAMSRNVENLSLKFDFNSGKRYKIPEFFYINSSVKQLRVEAVELSFHDMIPKCSVSWTSLKKLHLRYCKLSDESLAKILSGCPILESLTLYLCDKVRVLDLSKSLRLRVLVIDGDIWVPGPTQIVAPHIHCLRLRNSQLPCTLVDVSSLTEAKLDIFFCSPQKLKADFLQTMFLEMLEKLQNVEKLTFGANFLKVLSLAELRGVHFPSLKVKVLTLETMISQYVIPGIVRLQQNSPELKKLTVHTTTDDGSIPNEYIDKYLDFVGLNSAQLWSSKAMEDIIPKLTHINNVSIVFSSTKPNQNGSLNFLHEF</sequence>
<protein>
    <submittedName>
        <fullName evidence="3">F-box protein</fullName>
    </submittedName>
</protein>
<dbReference type="InterPro" id="IPR036047">
    <property type="entry name" value="F-box-like_dom_sf"/>
</dbReference>
<dbReference type="InterPro" id="IPR032675">
    <property type="entry name" value="LRR_dom_sf"/>
</dbReference>
<feature type="domain" description="F-box" evidence="1">
    <location>
        <begin position="29"/>
        <end position="65"/>
    </location>
</feature>
<name>A0ABD1AL45_CARAN</name>
<dbReference type="Gene3D" id="1.20.1280.50">
    <property type="match status" value="1"/>
</dbReference>
<dbReference type="SUPFAM" id="SSF81383">
    <property type="entry name" value="F-box domain"/>
    <property type="match status" value="1"/>
</dbReference>
<keyword evidence="4" id="KW-1185">Reference proteome</keyword>
<organism evidence="3 4">
    <name type="scientific">Cardamine amara subsp. amara</name>
    <dbReference type="NCBI Taxonomy" id="228776"/>
    <lineage>
        <taxon>Eukaryota</taxon>
        <taxon>Viridiplantae</taxon>
        <taxon>Streptophyta</taxon>
        <taxon>Embryophyta</taxon>
        <taxon>Tracheophyta</taxon>
        <taxon>Spermatophyta</taxon>
        <taxon>Magnoliopsida</taxon>
        <taxon>eudicotyledons</taxon>
        <taxon>Gunneridae</taxon>
        <taxon>Pentapetalae</taxon>
        <taxon>rosids</taxon>
        <taxon>malvids</taxon>
        <taxon>Brassicales</taxon>
        <taxon>Brassicaceae</taxon>
        <taxon>Cardamineae</taxon>
        <taxon>Cardamine</taxon>
    </lineage>
</organism>
<dbReference type="EMBL" id="JBANAX010000485">
    <property type="protein sequence ID" value="KAL1207143.1"/>
    <property type="molecule type" value="Genomic_DNA"/>
</dbReference>
<dbReference type="CDD" id="cd22160">
    <property type="entry name" value="F-box_AtFBL13-like"/>
    <property type="match status" value="1"/>
</dbReference>
<evidence type="ECO:0000259" key="1">
    <source>
        <dbReference type="Pfam" id="PF00646"/>
    </source>
</evidence>
<accession>A0ABD1AL45</accession>
<dbReference type="Gene3D" id="3.80.10.10">
    <property type="entry name" value="Ribonuclease Inhibitor"/>
    <property type="match status" value="1"/>
</dbReference>
<dbReference type="PANTHER" id="PTHR32153">
    <property type="entry name" value="OJ000223_09.16 PROTEIN"/>
    <property type="match status" value="1"/>
</dbReference>
<reference evidence="3 4" key="1">
    <citation type="submission" date="2024-04" db="EMBL/GenBank/DDBJ databases">
        <title>Genome assembly C_amara_ONT_v2.</title>
        <authorList>
            <person name="Yant L."/>
            <person name="Moore C."/>
            <person name="Slenker M."/>
        </authorList>
    </citation>
    <scope>NUCLEOTIDE SEQUENCE [LARGE SCALE GENOMIC DNA]</scope>
    <source>
        <tissue evidence="3">Leaf</tissue>
    </source>
</reference>
<proteinExistence type="predicted"/>
<dbReference type="InterPro" id="IPR053781">
    <property type="entry name" value="F-box_AtFBL13-like"/>
</dbReference>